<proteinExistence type="predicted"/>
<dbReference type="RefSeq" id="YP_009843163.1">
    <property type="nucleotide sequence ID" value="NC_048747.1"/>
</dbReference>
<sequence length="497" mass="55378">MISTNSVLVAAPIALARQEKGQSLLENTADFIHALVEVSTGGTPLTPDNLAKEVPAGTGTTSDHTPLQNQSVDMIAEGVNRAFTQIRTYLRPMDAEIREGVHRIYTPTSAITAVHNNLYIRYVELDHPFFDSNFFPTKTPDPIFDYENFEAKALNQWADRFPELNEEGVAKLLQTASEDLHAQVELERATEIYNECFVRGNWGLLFDVNEGVFELGSVRKNASNLAQAHIIASRLDVEENVLEGVNRMTLDQYRGYIHQILSVTTYALQRLRDNNRELAKLKLPVLKVDMGDRPYEYGTISGDLTVGLTDAAIAELESTDTTLSEVLVGYAKACYDKGGAGSLPLPLADIQGYVTIYREYIAMVKSKIISESEARVKQVVENAVVNFQKKHGELSERLEDTGGNLPYRRLYDSVKDVADTWVAQYKERVVNQNVPVDEFLARPQLAIAVARKLGMALAADILERSVVSTDMSLEQQRTKLAEAVTECIVRLCLGRYL</sequence>
<reference evidence="1 2" key="1">
    <citation type="submission" date="2019-01" db="EMBL/GenBank/DDBJ databases">
        <authorList>
            <person name="Le T.S."/>
            <person name="Kurtboke I."/>
        </authorList>
    </citation>
    <scope>NUCLEOTIDE SEQUENCE [LARGE SCALE GENOMIC DNA]</scope>
</reference>
<name>A0A513PW79_9CAUD</name>
<protein>
    <submittedName>
        <fullName evidence="1">Uncharacterized protein</fullName>
    </submittedName>
</protein>
<evidence type="ECO:0000313" key="1">
    <source>
        <dbReference type="EMBL" id="QAU04216.1"/>
    </source>
</evidence>
<keyword evidence="2" id="KW-1185">Reference proteome</keyword>
<dbReference type="Proteomes" id="UP000320660">
    <property type="component" value="Segment"/>
</dbReference>
<accession>A0A513PW79</accession>
<evidence type="ECO:0000313" key="2">
    <source>
        <dbReference type="Proteomes" id="UP000320660"/>
    </source>
</evidence>
<dbReference type="GeneID" id="55613429"/>
<dbReference type="KEGG" id="vg:55613429"/>
<organism evidence="1 2">
    <name type="scientific">Vibrio phage 2 TSL-2019</name>
    <dbReference type="NCBI Taxonomy" id="2508172"/>
    <lineage>
        <taxon>Viruses</taxon>
        <taxon>Duplodnaviria</taxon>
        <taxon>Heunggongvirae</taxon>
        <taxon>Uroviricota</taxon>
        <taxon>Caudoviricetes</taxon>
        <taxon>Chimalliviridae</taxon>
        <taxon>Gorgonvirinae</taxon>
        <taxon>Aphroditevirus</taxon>
        <taxon>Aphroditevirus av2TSL2019</taxon>
    </lineage>
</organism>
<dbReference type="EMBL" id="MK368614">
    <property type="protein sequence ID" value="QAU04216.1"/>
    <property type="molecule type" value="Genomic_DNA"/>
</dbReference>